<dbReference type="EMBL" id="KT823702">
    <property type="protein sequence ID" value="AMM45290.1"/>
    <property type="molecule type" value="Genomic_RNA"/>
</dbReference>
<accession>A0A127AXC5</accession>
<evidence type="ECO:0000313" key="1">
    <source>
        <dbReference type="EMBL" id="AMM45290.1"/>
    </source>
</evidence>
<sequence>MSALTAALNTDSIDWNKVEVFETIDITTLRTVTHKDFLGMMMTSARTQGRAEVRIASEVEVSVSCNHADGITAAIVGVGPFAAPSDQQPNEPHHILSLGGVHVLTSPFFSKTGTLTFLPGVGKTLKPTPIYGDLPRLWFYADCRPSTSNALSGTTHVYISLRFTLEVKGYGWIAPFSRTI</sequence>
<protein>
    <submittedName>
        <fullName evidence="1">Uncharacterized protein</fullName>
    </submittedName>
</protein>
<organism evidence="1">
    <name type="scientific">Rhizoctonia solani positive-strand RNA virus 1</name>
    <dbReference type="NCBI Taxonomy" id="1807789"/>
    <lineage>
        <taxon>Viruses</taxon>
        <taxon>Riboviria</taxon>
    </lineage>
</organism>
<proteinExistence type="predicted"/>
<name>A0A127AXC5_9VIRU</name>
<reference evidence="1" key="1">
    <citation type="journal article" date="2016" name="J. Virol.">
        <title>Identification of diverse mycoviruses through metatranscriptomics characterization of the viromes of five major fungal plant pathogens.</title>
        <authorList>
            <person name="Marzano S.-Y.L."/>
            <person name="Nelson B.D."/>
            <person name="Ajayi-Oyetunde O."/>
            <person name="Bradley C.A."/>
            <person name="Hughes T.J."/>
            <person name="Hartman G.L."/>
            <person name="Eastburn D.M."/>
            <person name="Domier L.L."/>
        </authorList>
    </citation>
    <scope>NUCLEOTIDE SEQUENCE</scope>
    <source>
        <strain evidence="1">RsPSRV-Illinois1</strain>
    </source>
</reference>